<dbReference type="Gene3D" id="3.40.50.1820">
    <property type="entry name" value="alpha/beta hydrolase"/>
    <property type="match status" value="1"/>
</dbReference>
<keyword evidence="2" id="KW-1185">Reference proteome</keyword>
<name>A0A7W9LGN1_9ACTN</name>
<gene>
    <name evidence="1" type="ORF">HD596_009902</name>
</gene>
<sequence length="159" mass="17069">MLPPLLPETDDLPEHQQEALKAAFGIVAATRQHDPMPLRVGVLNLLARVSRSRPVLLIADDVQHFDRDTRDVLGFVMRRLAGHAVTVLLAARGHTPPDGFNPDLPVLPLAPLSRRAAAAVRRQAGATAVEVEGASHAVAVSRPKDVADLIREAVRATSV</sequence>
<dbReference type="InterPro" id="IPR029058">
    <property type="entry name" value="AB_hydrolase_fold"/>
</dbReference>
<dbReference type="RefSeq" id="WP_185076135.1">
    <property type="nucleotide sequence ID" value="NZ_JACHMB010000001.1"/>
</dbReference>
<dbReference type="AlphaFoldDB" id="A0A7W9LGN1"/>
<protein>
    <submittedName>
        <fullName evidence="1">Pimeloyl-ACP methyl ester carboxylesterase</fullName>
    </submittedName>
</protein>
<organism evidence="1 2">
    <name type="scientific">Nonomuraea jabiensis</name>
    <dbReference type="NCBI Taxonomy" id="882448"/>
    <lineage>
        <taxon>Bacteria</taxon>
        <taxon>Bacillati</taxon>
        <taxon>Actinomycetota</taxon>
        <taxon>Actinomycetes</taxon>
        <taxon>Streptosporangiales</taxon>
        <taxon>Streptosporangiaceae</taxon>
        <taxon>Nonomuraea</taxon>
    </lineage>
</organism>
<dbReference type="Proteomes" id="UP000579153">
    <property type="component" value="Unassembled WGS sequence"/>
</dbReference>
<proteinExistence type="predicted"/>
<comment type="caution">
    <text evidence="1">The sequence shown here is derived from an EMBL/GenBank/DDBJ whole genome shotgun (WGS) entry which is preliminary data.</text>
</comment>
<reference evidence="1 2" key="1">
    <citation type="submission" date="2020-08" db="EMBL/GenBank/DDBJ databases">
        <title>Sequencing the genomes of 1000 actinobacteria strains.</title>
        <authorList>
            <person name="Klenk H.-P."/>
        </authorList>
    </citation>
    <scope>NUCLEOTIDE SEQUENCE [LARGE SCALE GENOMIC DNA]</scope>
    <source>
        <strain evidence="1 2">DSM 45507</strain>
    </source>
</reference>
<evidence type="ECO:0000313" key="1">
    <source>
        <dbReference type="EMBL" id="MBB5783146.1"/>
    </source>
</evidence>
<evidence type="ECO:0000313" key="2">
    <source>
        <dbReference type="Proteomes" id="UP000579153"/>
    </source>
</evidence>
<dbReference type="EMBL" id="JACHMB010000001">
    <property type="protein sequence ID" value="MBB5783146.1"/>
    <property type="molecule type" value="Genomic_DNA"/>
</dbReference>
<accession>A0A7W9LGN1</accession>